<dbReference type="InterPro" id="IPR019428">
    <property type="entry name" value="7TM_GPCR_serpentine_rcpt_Str"/>
</dbReference>
<keyword evidence="1" id="KW-1133">Transmembrane helix</keyword>
<protein>
    <submittedName>
        <fullName evidence="3">G-protein coupled receptors family 1 profile domain-containing protein</fullName>
    </submittedName>
</protein>
<dbReference type="SUPFAM" id="SSF81321">
    <property type="entry name" value="Family A G protein-coupled receptor-like"/>
    <property type="match status" value="1"/>
</dbReference>
<sequence length="123" mass="13993">MSLKVWKCINKSSADLELKRAKAINRQISVVLIIQAMIPLFLAFLPMDFIVYTALTNDSASWFFDKINIIFSWIPVTNPLCTILILKEYRSRVLNLLKCRCNAVTSVTVVNSISRLKISLASR</sequence>
<dbReference type="Pfam" id="PF10326">
    <property type="entry name" value="7TM_GPCR_Str"/>
    <property type="match status" value="1"/>
</dbReference>
<reference evidence="3" key="1">
    <citation type="submission" date="2022-11" db="UniProtKB">
        <authorList>
            <consortium name="WormBaseParasite"/>
        </authorList>
    </citation>
    <scope>IDENTIFICATION</scope>
</reference>
<feature type="transmembrane region" description="Helical" evidence="1">
    <location>
        <begin position="67"/>
        <end position="86"/>
    </location>
</feature>
<proteinExistence type="predicted"/>
<dbReference type="PANTHER" id="PTHR45907">
    <property type="entry name" value="SERPENTINE RECEPTOR, CLASS J"/>
    <property type="match status" value="1"/>
</dbReference>
<dbReference type="InterPro" id="IPR019423">
    <property type="entry name" value="7TM_GPCR_serpentine_rcpt_Srj"/>
</dbReference>
<keyword evidence="2" id="KW-1185">Reference proteome</keyword>
<organism evidence="2 3">
    <name type="scientific">Ditylenchus dipsaci</name>
    <dbReference type="NCBI Taxonomy" id="166011"/>
    <lineage>
        <taxon>Eukaryota</taxon>
        <taxon>Metazoa</taxon>
        <taxon>Ecdysozoa</taxon>
        <taxon>Nematoda</taxon>
        <taxon>Chromadorea</taxon>
        <taxon>Rhabditida</taxon>
        <taxon>Tylenchina</taxon>
        <taxon>Tylenchomorpha</taxon>
        <taxon>Sphaerularioidea</taxon>
        <taxon>Anguinidae</taxon>
        <taxon>Anguininae</taxon>
        <taxon>Ditylenchus</taxon>
    </lineage>
</organism>
<keyword evidence="1" id="KW-0472">Membrane</keyword>
<name>A0A915DYT7_9BILA</name>
<evidence type="ECO:0000313" key="2">
    <source>
        <dbReference type="Proteomes" id="UP000887574"/>
    </source>
</evidence>
<dbReference type="Proteomes" id="UP000887574">
    <property type="component" value="Unplaced"/>
</dbReference>
<dbReference type="AlphaFoldDB" id="A0A915DYT7"/>
<evidence type="ECO:0000313" key="3">
    <source>
        <dbReference type="WBParaSite" id="jg2462"/>
    </source>
</evidence>
<keyword evidence="1" id="KW-0812">Transmembrane</keyword>
<evidence type="ECO:0000256" key="1">
    <source>
        <dbReference type="SAM" id="Phobius"/>
    </source>
</evidence>
<dbReference type="WBParaSite" id="jg2462">
    <property type="protein sequence ID" value="jg2462"/>
    <property type="gene ID" value="jg2462"/>
</dbReference>
<accession>A0A915DYT7</accession>
<feature type="transmembrane region" description="Helical" evidence="1">
    <location>
        <begin position="28"/>
        <end position="55"/>
    </location>
</feature>